<dbReference type="AlphaFoldDB" id="A0A0C3EAP4"/>
<protein>
    <submittedName>
        <fullName evidence="1">Uncharacterized protein</fullName>
    </submittedName>
</protein>
<reference evidence="1 2" key="1">
    <citation type="submission" date="2014-04" db="EMBL/GenBank/DDBJ databases">
        <authorList>
            <consortium name="DOE Joint Genome Institute"/>
            <person name="Kuo A."/>
            <person name="Kohler A."/>
            <person name="Nagy L.G."/>
            <person name="Floudas D."/>
            <person name="Copeland A."/>
            <person name="Barry K.W."/>
            <person name="Cichocki N."/>
            <person name="Veneault-Fourrey C."/>
            <person name="LaButti K."/>
            <person name="Lindquist E.A."/>
            <person name="Lipzen A."/>
            <person name="Lundell T."/>
            <person name="Morin E."/>
            <person name="Murat C."/>
            <person name="Sun H."/>
            <person name="Tunlid A."/>
            <person name="Henrissat B."/>
            <person name="Grigoriev I.V."/>
            <person name="Hibbett D.S."/>
            <person name="Martin F."/>
            <person name="Nordberg H.P."/>
            <person name="Cantor M.N."/>
            <person name="Hua S.X."/>
        </authorList>
    </citation>
    <scope>NUCLEOTIDE SEQUENCE [LARGE SCALE GENOMIC DNA]</scope>
    <source>
        <strain evidence="1 2">Foug A</strain>
    </source>
</reference>
<name>A0A0C3EAP4_9AGAM</name>
<organism evidence="1 2">
    <name type="scientific">Scleroderma citrinum Foug A</name>
    <dbReference type="NCBI Taxonomy" id="1036808"/>
    <lineage>
        <taxon>Eukaryota</taxon>
        <taxon>Fungi</taxon>
        <taxon>Dikarya</taxon>
        <taxon>Basidiomycota</taxon>
        <taxon>Agaricomycotina</taxon>
        <taxon>Agaricomycetes</taxon>
        <taxon>Agaricomycetidae</taxon>
        <taxon>Boletales</taxon>
        <taxon>Sclerodermatineae</taxon>
        <taxon>Sclerodermataceae</taxon>
        <taxon>Scleroderma</taxon>
    </lineage>
</organism>
<dbReference type="HOGENOM" id="CLU_2795429_0_0_1"/>
<dbReference type="InParanoid" id="A0A0C3EAP4"/>
<gene>
    <name evidence="1" type="ORF">SCLCIDRAFT_466976</name>
</gene>
<accession>A0A0C3EAP4</accession>
<evidence type="ECO:0000313" key="1">
    <source>
        <dbReference type="EMBL" id="KIM65409.1"/>
    </source>
</evidence>
<sequence length="68" mass="7916">MSVRFLLHRTVEASEAIRCLTHTHQLSLPVNNLPIPYFSDPLCQTRPLWVGKSSVRLPCYYEKFHCNT</sequence>
<keyword evidence="2" id="KW-1185">Reference proteome</keyword>
<proteinExistence type="predicted"/>
<reference evidence="2" key="2">
    <citation type="submission" date="2015-01" db="EMBL/GenBank/DDBJ databases">
        <title>Evolutionary Origins and Diversification of the Mycorrhizal Mutualists.</title>
        <authorList>
            <consortium name="DOE Joint Genome Institute"/>
            <consortium name="Mycorrhizal Genomics Consortium"/>
            <person name="Kohler A."/>
            <person name="Kuo A."/>
            <person name="Nagy L.G."/>
            <person name="Floudas D."/>
            <person name="Copeland A."/>
            <person name="Barry K.W."/>
            <person name="Cichocki N."/>
            <person name="Veneault-Fourrey C."/>
            <person name="LaButti K."/>
            <person name="Lindquist E.A."/>
            <person name="Lipzen A."/>
            <person name="Lundell T."/>
            <person name="Morin E."/>
            <person name="Murat C."/>
            <person name="Riley R."/>
            <person name="Ohm R."/>
            <person name="Sun H."/>
            <person name="Tunlid A."/>
            <person name="Henrissat B."/>
            <person name="Grigoriev I.V."/>
            <person name="Hibbett D.S."/>
            <person name="Martin F."/>
        </authorList>
    </citation>
    <scope>NUCLEOTIDE SEQUENCE [LARGE SCALE GENOMIC DNA]</scope>
    <source>
        <strain evidence="2">Foug A</strain>
    </source>
</reference>
<dbReference type="EMBL" id="KN822022">
    <property type="protein sequence ID" value="KIM65409.1"/>
    <property type="molecule type" value="Genomic_DNA"/>
</dbReference>
<dbReference type="Proteomes" id="UP000053989">
    <property type="component" value="Unassembled WGS sequence"/>
</dbReference>
<evidence type="ECO:0000313" key="2">
    <source>
        <dbReference type="Proteomes" id="UP000053989"/>
    </source>
</evidence>